<keyword evidence="3" id="KW-1003">Cell membrane</keyword>
<evidence type="ECO:0000256" key="5">
    <source>
        <dbReference type="ARBA" id="ARBA00022989"/>
    </source>
</evidence>
<evidence type="ECO:0000256" key="6">
    <source>
        <dbReference type="ARBA" id="ARBA00023136"/>
    </source>
</evidence>
<dbReference type="OrthoDB" id="280866at2"/>
<gene>
    <name evidence="8" type="ORF">I6G29_03835</name>
    <name evidence="9" type="ORF">NCTC11997_00818</name>
</gene>
<feature type="transmembrane region" description="Helical" evidence="7">
    <location>
        <begin position="6"/>
        <end position="24"/>
    </location>
</feature>
<dbReference type="Proteomes" id="UP000594903">
    <property type="component" value="Chromosome"/>
</dbReference>
<name>A0A378XCZ0_9BURK</name>
<accession>A0A378XCZ0</accession>
<evidence type="ECO:0000313" key="10">
    <source>
        <dbReference type="Proteomes" id="UP000254603"/>
    </source>
</evidence>
<keyword evidence="4 7" id="KW-0812">Transmembrane</keyword>
<evidence type="ECO:0000256" key="3">
    <source>
        <dbReference type="ARBA" id="ARBA00022475"/>
    </source>
</evidence>
<evidence type="ECO:0000313" key="11">
    <source>
        <dbReference type="Proteomes" id="UP000594903"/>
    </source>
</evidence>
<dbReference type="InterPro" id="IPR051907">
    <property type="entry name" value="DoxX-like_oxidoreductase"/>
</dbReference>
<evidence type="ECO:0000256" key="2">
    <source>
        <dbReference type="ARBA" id="ARBA00006679"/>
    </source>
</evidence>
<feature type="transmembrane region" description="Helical" evidence="7">
    <location>
        <begin position="73"/>
        <end position="93"/>
    </location>
</feature>
<dbReference type="PANTHER" id="PTHR33452:SF1">
    <property type="entry name" value="INNER MEMBRANE PROTEIN YPHA-RELATED"/>
    <property type="match status" value="1"/>
</dbReference>
<dbReference type="InterPro" id="IPR032808">
    <property type="entry name" value="DoxX"/>
</dbReference>
<keyword evidence="6 7" id="KW-0472">Membrane</keyword>
<evidence type="ECO:0000313" key="9">
    <source>
        <dbReference type="EMBL" id="SUA52534.1"/>
    </source>
</evidence>
<dbReference type="RefSeq" id="WP_018573289.1">
    <property type="nucleotide sequence ID" value="NZ_CP065725.1"/>
</dbReference>
<dbReference type="Proteomes" id="UP000254603">
    <property type="component" value="Unassembled WGS sequence"/>
</dbReference>
<comment type="subcellular location">
    <subcellularLocation>
        <location evidence="1">Cell membrane</location>
        <topology evidence="1">Multi-pass membrane protein</topology>
    </subcellularLocation>
</comment>
<sequence>MGYDLGRLILRVTLGILILLYGFHKVKYGLGHIPHTLNSYGLPPFLAYGVYISEVIAPLMIIIGLYTRPAAGVIAFSMLLAIFFVHTPRLTALNSSGGAVIGLEYMFLASALCLMLIGAGRFSLNSPYN</sequence>
<evidence type="ECO:0000256" key="7">
    <source>
        <dbReference type="SAM" id="Phobius"/>
    </source>
</evidence>
<feature type="transmembrane region" description="Helical" evidence="7">
    <location>
        <begin position="45"/>
        <end position="67"/>
    </location>
</feature>
<dbReference type="EMBL" id="CP065725">
    <property type="protein sequence ID" value="QPT40717.1"/>
    <property type="molecule type" value="Genomic_DNA"/>
</dbReference>
<keyword evidence="11" id="KW-1185">Reference proteome</keyword>
<evidence type="ECO:0000256" key="1">
    <source>
        <dbReference type="ARBA" id="ARBA00004651"/>
    </source>
</evidence>
<proteinExistence type="inferred from homology"/>
<dbReference type="PANTHER" id="PTHR33452">
    <property type="entry name" value="OXIDOREDUCTASE CATD-RELATED"/>
    <property type="match status" value="1"/>
</dbReference>
<dbReference type="Pfam" id="PF07681">
    <property type="entry name" value="DoxX"/>
    <property type="match status" value="1"/>
</dbReference>
<reference evidence="8 11" key="2">
    <citation type="submission" date="2020-12" db="EMBL/GenBank/DDBJ databases">
        <title>FDA dAtabase for Regulatory Grade micrObial Sequences (FDA-ARGOS): Supporting development and validation of Infectious Disease Dx tests.</title>
        <authorList>
            <person name="Sproer C."/>
            <person name="Gronow S."/>
            <person name="Severitt S."/>
            <person name="Schroder I."/>
            <person name="Tallon L."/>
            <person name="Sadzewicz L."/>
            <person name="Zhao X."/>
            <person name="Boylan J."/>
            <person name="Ott S."/>
            <person name="Bowen H."/>
            <person name="Vavikolanu K."/>
            <person name="Mehta A."/>
            <person name="Aluvathingal J."/>
            <person name="Nadendla S."/>
            <person name="Lowell S."/>
            <person name="Myers T."/>
            <person name="Yan Y."/>
            <person name="Sichtig H."/>
        </authorList>
    </citation>
    <scope>NUCLEOTIDE SEQUENCE [LARGE SCALE GENOMIC DNA]</scope>
    <source>
        <strain evidence="8 11">FDAARGOS_872</strain>
    </source>
</reference>
<comment type="similarity">
    <text evidence="2">Belongs to the DoxX family.</text>
</comment>
<dbReference type="EMBL" id="UGSB01000001">
    <property type="protein sequence ID" value="SUA52534.1"/>
    <property type="molecule type" value="Genomic_DNA"/>
</dbReference>
<feature type="transmembrane region" description="Helical" evidence="7">
    <location>
        <begin position="105"/>
        <end position="124"/>
    </location>
</feature>
<protein>
    <submittedName>
        <fullName evidence="8 9">DoxX</fullName>
    </submittedName>
</protein>
<evidence type="ECO:0000256" key="4">
    <source>
        <dbReference type="ARBA" id="ARBA00022692"/>
    </source>
</evidence>
<keyword evidence="5 7" id="KW-1133">Transmembrane helix</keyword>
<organism evidence="9 10">
    <name type="scientific">Oligella ureolytica</name>
    <dbReference type="NCBI Taxonomy" id="90244"/>
    <lineage>
        <taxon>Bacteria</taxon>
        <taxon>Pseudomonadati</taxon>
        <taxon>Pseudomonadota</taxon>
        <taxon>Betaproteobacteria</taxon>
        <taxon>Burkholderiales</taxon>
        <taxon>Alcaligenaceae</taxon>
        <taxon>Oligella</taxon>
    </lineage>
</organism>
<dbReference type="GO" id="GO:0005886">
    <property type="term" value="C:plasma membrane"/>
    <property type="evidence" value="ECO:0007669"/>
    <property type="project" value="UniProtKB-SubCell"/>
</dbReference>
<evidence type="ECO:0000313" key="8">
    <source>
        <dbReference type="EMBL" id="QPT40717.1"/>
    </source>
</evidence>
<reference evidence="9 10" key="1">
    <citation type="submission" date="2018-06" db="EMBL/GenBank/DDBJ databases">
        <authorList>
            <consortium name="Pathogen Informatics"/>
            <person name="Doyle S."/>
        </authorList>
    </citation>
    <scope>NUCLEOTIDE SEQUENCE [LARGE SCALE GENOMIC DNA]</scope>
    <source>
        <strain evidence="9 10">NCTC11997</strain>
    </source>
</reference>
<dbReference type="AlphaFoldDB" id="A0A378XCZ0"/>
<dbReference type="STRING" id="1122619.GCA_000373745_00104"/>